<dbReference type="GO" id="GO:0005524">
    <property type="term" value="F:ATP binding"/>
    <property type="evidence" value="ECO:0007669"/>
    <property type="project" value="InterPro"/>
</dbReference>
<comment type="caution">
    <text evidence="8">The sequence shown here is derived from an EMBL/GenBank/DDBJ whole genome shotgun (WGS) entry which is preliminary data.</text>
</comment>
<dbReference type="InterPro" id="IPR011114">
    <property type="entry name" value="RuvA_C"/>
</dbReference>
<evidence type="ECO:0000313" key="9">
    <source>
        <dbReference type="EMBL" id="TGY55652.1"/>
    </source>
</evidence>
<dbReference type="Pfam" id="PF07499">
    <property type="entry name" value="RuvA_C"/>
    <property type="match status" value="1"/>
</dbReference>
<accession>A0A3L7ZQY5</accession>
<dbReference type="GO" id="GO:0009378">
    <property type="term" value="F:four-way junction helicase activity"/>
    <property type="evidence" value="ECO:0007669"/>
    <property type="project" value="InterPro"/>
</dbReference>
<dbReference type="InterPro" id="IPR010994">
    <property type="entry name" value="RuvA_2-like"/>
</dbReference>
<keyword evidence="1 6" id="KW-0963">Cytoplasm</keyword>
<gene>
    <name evidence="6 8" type="primary">ruvA</name>
    <name evidence="8" type="ORF">D7V78_06095</name>
    <name evidence="9" type="ORF">E5342_13930</name>
</gene>
<feature type="domain" description="Helix-hairpin-helix DNA-binding motif class 1" evidence="7">
    <location>
        <begin position="107"/>
        <end position="126"/>
    </location>
</feature>
<dbReference type="OrthoDB" id="5293449at2"/>
<evidence type="ECO:0000256" key="1">
    <source>
        <dbReference type="ARBA" id="ARBA00022490"/>
    </source>
</evidence>
<dbReference type="InterPro" id="IPR036267">
    <property type="entry name" value="RuvA_C_sf"/>
</dbReference>
<protein>
    <recommendedName>
        <fullName evidence="6">Holliday junction branch migration complex subunit RuvA</fullName>
    </recommendedName>
</protein>
<evidence type="ECO:0000256" key="6">
    <source>
        <dbReference type="HAMAP-Rule" id="MF_00031"/>
    </source>
</evidence>
<keyword evidence="3 6" id="KW-0238">DNA-binding</keyword>
<name>A0A3L7ZQY5_PARDI</name>
<dbReference type="SUPFAM" id="SSF50249">
    <property type="entry name" value="Nucleic acid-binding proteins"/>
    <property type="match status" value="1"/>
</dbReference>
<evidence type="ECO:0000256" key="5">
    <source>
        <dbReference type="ARBA" id="ARBA00023204"/>
    </source>
</evidence>
<evidence type="ECO:0000256" key="4">
    <source>
        <dbReference type="ARBA" id="ARBA00023172"/>
    </source>
</evidence>
<dbReference type="GO" id="GO:0006310">
    <property type="term" value="P:DNA recombination"/>
    <property type="evidence" value="ECO:0007669"/>
    <property type="project" value="UniProtKB-UniRule"/>
</dbReference>
<comment type="subcellular location">
    <subcellularLocation>
        <location evidence="6">Cytoplasm</location>
    </subcellularLocation>
</comment>
<dbReference type="InterPro" id="IPR013849">
    <property type="entry name" value="DNA_helicase_Holl-junc_RuvA_I"/>
</dbReference>
<dbReference type="InterPro" id="IPR012340">
    <property type="entry name" value="NA-bd_OB-fold"/>
</dbReference>
<reference evidence="9 11" key="2">
    <citation type="submission" date="2019-04" db="EMBL/GenBank/DDBJ databases">
        <title>Microbes associate with the intestines of laboratory mice.</title>
        <authorList>
            <person name="Navarre W."/>
            <person name="Wong E."/>
            <person name="Huang K."/>
            <person name="Tropini C."/>
            <person name="Ng K."/>
            <person name="Yu B."/>
        </authorList>
    </citation>
    <scope>NUCLEOTIDE SEQUENCE [LARGE SCALE GENOMIC DNA]</scope>
    <source>
        <strain evidence="9 11">NM39_I3</strain>
    </source>
</reference>
<evidence type="ECO:0000313" key="11">
    <source>
        <dbReference type="Proteomes" id="UP000310032"/>
    </source>
</evidence>
<sequence length="196" mass="20941">MIEYIKGEIVELTPTRMILECGGIGYELNISLNTYSAFGSKTTGKIYIYEVIREDAHLLFGFAEKIERELFLLLTSVSGVGPNTARMILSSLPPSELVQVIGSKNEAALTAVKGIGLKTAQRILVDLKNKVKPMESMAGNLPEASVSNGAVTEEAVAALVMLGFQKAASQKAVSAILKGSPALAVEQVIKTALRML</sequence>
<comment type="subunit">
    <text evidence="6">Homotetramer. Forms an RuvA(8)-RuvB(12)-Holliday junction (HJ) complex. HJ DNA is sandwiched between 2 RuvA tetramers; dsDNA enters through RuvA and exits via RuvB. An RuvB hexamer assembles on each DNA strand where it exits the tetramer. Each RuvB hexamer is contacted by two RuvA subunits (via domain III) on 2 adjacent RuvB subunits; this complex drives branch migration. In the full resolvosome a probable DNA-RuvA(4)-RuvB(12)-RuvC(2) complex forms which resolves the HJ.</text>
</comment>
<dbReference type="AlphaFoldDB" id="A0A3L7ZQY5"/>
<comment type="function">
    <text evidence="6">The RuvA-RuvB-RuvC complex processes Holliday junction (HJ) DNA during genetic recombination and DNA repair, while the RuvA-RuvB complex plays an important role in the rescue of blocked DNA replication forks via replication fork reversal (RFR). RuvA specifically binds to HJ cruciform DNA, conferring on it an open structure. The RuvB hexamer acts as an ATP-dependent pump, pulling dsDNA into and through the RuvAB complex. HJ branch migration allows RuvC to scan DNA until it finds its consensus sequence, where it cleaves and resolves the cruciform DNA.</text>
</comment>
<dbReference type="Proteomes" id="UP000278164">
    <property type="component" value="Unassembled WGS sequence"/>
</dbReference>
<dbReference type="GO" id="GO:0006281">
    <property type="term" value="P:DNA repair"/>
    <property type="evidence" value="ECO:0007669"/>
    <property type="project" value="UniProtKB-UniRule"/>
</dbReference>
<evidence type="ECO:0000313" key="8">
    <source>
        <dbReference type="EMBL" id="RLT74216.1"/>
    </source>
</evidence>
<feature type="region of interest" description="Domain III" evidence="6">
    <location>
        <begin position="146"/>
        <end position="196"/>
    </location>
</feature>
<evidence type="ECO:0000313" key="10">
    <source>
        <dbReference type="Proteomes" id="UP000278164"/>
    </source>
</evidence>
<dbReference type="GO" id="GO:0005737">
    <property type="term" value="C:cytoplasm"/>
    <property type="evidence" value="ECO:0007669"/>
    <property type="project" value="UniProtKB-SubCell"/>
</dbReference>
<feature type="domain" description="Helix-hairpin-helix DNA-binding motif class 1" evidence="7">
    <location>
        <begin position="72"/>
        <end position="91"/>
    </location>
</feature>
<dbReference type="InterPro" id="IPR000085">
    <property type="entry name" value="RuvA"/>
</dbReference>
<comment type="caution">
    <text evidence="6">Lacks conserved residue(s) required for the propagation of feature annotation.</text>
</comment>
<dbReference type="SUPFAM" id="SSF47781">
    <property type="entry name" value="RuvA domain 2-like"/>
    <property type="match status" value="1"/>
</dbReference>
<comment type="similarity">
    <text evidence="6">Belongs to the RuvA family.</text>
</comment>
<organism evidence="8 10">
    <name type="scientific">Parabacteroides distasonis</name>
    <dbReference type="NCBI Taxonomy" id="823"/>
    <lineage>
        <taxon>Bacteria</taxon>
        <taxon>Pseudomonadati</taxon>
        <taxon>Bacteroidota</taxon>
        <taxon>Bacteroidia</taxon>
        <taxon>Bacteroidales</taxon>
        <taxon>Tannerellaceae</taxon>
        <taxon>Parabacteroides</taxon>
    </lineage>
</organism>
<dbReference type="CDD" id="cd14332">
    <property type="entry name" value="UBA_RuvA_C"/>
    <property type="match status" value="1"/>
</dbReference>
<dbReference type="GO" id="GO:0000400">
    <property type="term" value="F:four-way junction DNA binding"/>
    <property type="evidence" value="ECO:0007669"/>
    <property type="project" value="UniProtKB-UniRule"/>
</dbReference>
<dbReference type="GO" id="GO:0009379">
    <property type="term" value="C:Holliday junction helicase complex"/>
    <property type="evidence" value="ECO:0007669"/>
    <property type="project" value="InterPro"/>
</dbReference>
<dbReference type="Pfam" id="PF01330">
    <property type="entry name" value="RuvA_N"/>
    <property type="match status" value="1"/>
</dbReference>
<dbReference type="RefSeq" id="WP_121735441.1">
    <property type="nucleotide sequence ID" value="NZ_QXXG01000005.1"/>
</dbReference>
<dbReference type="GO" id="GO:0048476">
    <property type="term" value="C:Holliday junction resolvase complex"/>
    <property type="evidence" value="ECO:0007669"/>
    <property type="project" value="UniProtKB-UniRule"/>
</dbReference>
<keyword evidence="4 6" id="KW-0233">DNA recombination</keyword>
<dbReference type="Pfam" id="PF14520">
    <property type="entry name" value="HHH_5"/>
    <property type="match status" value="1"/>
</dbReference>
<dbReference type="Gene3D" id="1.10.8.10">
    <property type="entry name" value="DNA helicase RuvA subunit, C-terminal domain"/>
    <property type="match status" value="1"/>
</dbReference>
<keyword evidence="2 6" id="KW-0227">DNA damage</keyword>
<evidence type="ECO:0000259" key="7">
    <source>
        <dbReference type="SMART" id="SM00278"/>
    </source>
</evidence>
<dbReference type="InterPro" id="IPR003583">
    <property type="entry name" value="Hlx-hairpin-Hlx_DNA-bd_motif"/>
</dbReference>
<dbReference type="SUPFAM" id="SSF46929">
    <property type="entry name" value="DNA helicase RuvA subunit, C-terminal domain"/>
    <property type="match status" value="1"/>
</dbReference>
<keyword evidence="5 6" id="KW-0234">DNA repair</keyword>
<dbReference type="Gene3D" id="2.40.50.140">
    <property type="entry name" value="Nucleic acid-binding proteins"/>
    <property type="match status" value="1"/>
</dbReference>
<dbReference type="Gene3D" id="1.10.150.20">
    <property type="entry name" value="5' to 3' exonuclease, C-terminal subdomain"/>
    <property type="match status" value="1"/>
</dbReference>
<reference evidence="8 10" key="1">
    <citation type="submission" date="2018-09" db="EMBL/GenBank/DDBJ databases">
        <title>Murine metabolic-syndrome-specific gut microbial biobank.</title>
        <authorList>
            <person name="Liu C."/>
        </authorList>
    </citation>
    <scope>NUCLEOTIDE SEQUENCE [LARGE SCALE GENOMIC DNA]</scope>
    <source>
        <strain evidence="8 10">8-P5</strain>
    </source>
</reference>
<evidence type="ECO:0000256" key="2">
    <source>
        <dbReference type="ARBA" id="ARBA00022763"/>
    </source>
</evidence>
<proteinExistence type="inferred from homology"/>
<comment type="domain">
    <text evidence="6">Has three domains with a flexible linker between the domains II and III and assumes an 'L' shape. Domain III is highly mobile and contacts RuvB.</text>
</comment>
<evidence type="ECO:0000256" key="3">
    <source>
        <dbReference type="ARBA" id="ARBA00023125"/>
    </source>
</evidence>
<dbReference type="SMART" id="SM00278">
    <property type="entry name" value="HhH1"/>
    <property type="match status" value="2"/>
</dbReference>
<dbReference type="EMBL" id="SRYM01000045">
    <property type="protein sequence ID" value="TGY55652.1"/>
    <property type="molecule type" value="Genomic_DNA"/>
</dbReference>
<dbReference type="HAMAP" id="MF_00031">
    <property type="entry name" value="DNA_HJ_migration_RuvA"/>
    <property type="match status" value="1"/>
</dbReference>
<dbReference type="NCBIfam" id="TIGR00084">
    <property type="entry name" value="ruvA"/>
    <property type="match status" value="1"/>
</dbReference>
<dbReference type="Proteomes" id="UP000310032">
    <property type="component" value="Unassembled WGS sequence"/>
</dbReference>
<dbReference type="EMBL" id="RAYI01000009">
    <property type="protein sequence ID" value="RLT74216.1"/>
    <property type="molecule type" value="Genomic_DNA"/>
</dbReference>